<dbReference type="InterPro" id="IPR014033">
    <property type="entry name" value="Arginase"/>
</dbReference>
<reference evidence="10" key="1">
    <citation type="submission" date="2019-08" db="EMBL/GenBank/DDBJ databases">
        <authorList>
            <person name="Kucharzyk K."/>
            <person name="Murdoch R.W."/>
            <person name="Higgins S."/>
            <person name="Loffler F."/>
        </authorList>
    </citation>
    <scope>NUCLEOTIDE SEQUENCE</scope>
</reference>
<dbReference type="PANTHER" id="PTHR43782:SF3">
    <property type="entry name" value="ARGINASE"/>
    <property type="match status" value="1"/>
</dbReference>
<dbReference type="InterPro" id="IPR020855">
    <property type="entry name" value="Ureohydrolase_Mn_BS"/>
</dbReference>
<accession>A0A644WCE6</accession>
<dbReference type="InterPro" id="IPR023696">
    <property type="entry name" value="Ureohydrolase_dom_sf"/>
</dbReference>
<dbReference type="PRINTS" id="PR00116">
    <property type="entry name" value="ARGINASE"/>
</dbReference>
<evidence type="ECO:0000256" key="7">
    <source>
        <dbReference type="ARBA" id="ARBA00022801"/>
    </source>
</evidence>
<dbReference type="NCBIfam" id="TIGR01229">
    <property type="entry name" value="rocF_arginase"/>
    <property type="match status" value="1"/>
</dbReference>
<keyword evidence="8" id="KW-0464">Manganese</keyword>
<dbReference type="GO" id="GO:0030145">
    <property type="term" value="F:manganese ion binding"/>
    <property type="evidence" value="ECO:0007669"/>
    <property type="project" value="TreeGrafter"/>
</dbReference>
<dbReference type="GO" id="GO:0005737">
    <property type="term" value="C:cytoplasm"/>
    <property type="evidence" value="ECO:0007669"/>
    <property type="project" value="TreeGrafter"/>
</dbReference>
<evidence type="ECO:0000256" key="8">
    <source>
        <dbReference type="ARBA" id="ARBA00023211"/>
    </source>
</evidence>
<dbReference type="GO" id="GO:0000050">
    <property type="term" value="P:urea cycle"/>
    <property type="evidence" value="ECO:0007669"/>
    <property type="project" value="UniProtKB-UniPathway"/>
</dbReference>
<dbReference type="SUPFAM" id="SSF52768">
    <property type="entry name" value="Arginase/deacetylase"/>
    <property type="match status" value="1"/>
</dbReference>
<dbReference type="EMBL" id="VSSQ01000801">
    <property type="protein sequence ID" value="MPM01515.1"/>
    <property type="molecule type" value="Genomic_DNA"/>
</dbReference>
<dbReference type="CDD" id="cd09989">
    <property type="entry name" value="Arginase"/>
    <property type="match status" value="1"/>
</dbReference>
<comment type="caution">
    <text evidence="10">The sequence shown here is derived from an EMBL/GenBank/DDBJ whole genome shotgun (WGS) entry which is preliminary data.</text>
</comment>
<dbReference type="FunFam" id="3.40.800.10:FF:000005">
    <property type="entry name" value="Arginase"/>
    <property type="match status" value="1"/>
</dbReference>
<name>A0A644WCE6_9ZZZZ</name>
<dbReference type="AlphaFoldDB" id="A0A644WCE6"/>
<dbReference type="PANTHER" id="PTHR43782">
    <property type="entry name" value="ARGINASE"/>
    <property type="match status" value="1"/>
</dbReference>
<protein>
    <recommendedName>
        <fullName evidence="4">Arginase</fullName>
        <ecNumber evidence="3">3.5.3.1</ecNumber>
    </recommendedName>
</protein>
<keyword evidence="7 10" id="KW-0378">Hydrolase</keyword>
<evidence type="ECO:0000256" key="4">
    <source>
        <dbReference type="ARBA" id="ARBA00018123"/>
    </source>
</evidence>
<dbReference type="Gene3D" id="3.40.800.10">
    <property type="entry name" value="Ureohydrolase domain"/>
    <property type="match status" value="1"/>
</dbReference>
<dbReference type="PROSITE" id="PS51409">
    <property type="entry name" value="ARGINASE_2"/>
    <property type="match status" value="1"/>
</dbReference>
<dbReference type="Pfam" id="PF00491">
    <property type="entry name" value="Arginase"/>
    <property type="match status" value="1"/>
</dbReference>
<evidence type="ECO:0000256" key="6">
    <source>
        <dbReference type="ARBA" id="ARBA00022723"/>
    </source>
</evidence>
<evidence type="ECO:0000313" key="10">
    <source>
        <dbReference type="EMBL" id="MPM01515.1"/>
    </source>
</evidence>
<dbReference type="GO" id="GO:0004053">
    <property type="term" value="F:arginase activity"/>
    <property type="evidence" value="ECO:0007669"/>
    <property type="project" value="UniProtKB-EC"/>
</dbReference>
<evidence type="ECO:0000256" key="5">
    <source>
        <dbReference type="ARBA" id="ARBA00022503"/>
    </source>
</evidence>
<proteinExistence type="predicted"/>
<dbReference type="PIRSF" id="PIRSF036979">
    <property type="entry name" value="Arginase"/>
    <property type="match status" value="1"/>
</dbReference>
<comment type="catalytic activity">
    <reaction evidence="9">
        <text>L-arginine + H2O = urea + L-ornithine</text>
        <dbReference type="Rhea" id="RHEA:20569"/>
        <dbReference type="ChEBI" id="CHEBI:15377"/>
        <dbReference type="ChEBI" id="CHEBI:16199"/>
        <dbReference type="ChEBI" id="CHEBI:32682"/>
        <dbReference type="ChEBI" id="CHEBI:46911"/>
        <dbReference type="EC" id="3.5.3.1"/>
    </reaction>
</comment>
<dbReference type="UniPathway" id="UPA00158">
    <property type="reaction ID" value="UER00270"/>
</dbReference>
<dbReference type="PROSITE" id="PS01053">
    <property type="entry name" value="ARGINASE_1"/>
    <property type="match status" value="1"/>
</dbReference>
<comment type="cofactor">
    <cofactor evidence="1">
        <name>Mn(2+)</name>
        <dbReference type="ChEBI" id="CHEBI:29035"/>
    </cofactor>
</comment>
<keyword evidence="5" id="KW-0056">Arginine metabolism</keyword>
<gene>
    <name evidence="10" type="primary">rocF_4</name>
    <name evidence="10" type="ORF">SDC9_47755</name>
</gene>
<dbReference type="GO" id="GO:0006525">
    <property type="term" value="P:arginine metabolic process"/>
    <property type="evidence" value="ECO:0007669"/>
    <property type="project" value="UniProtKB-KW"/>
</dbReference>
<evidence type="ECO:0000256" key="2">
    <source>
        <dbReference type="ARBA" id="ARBA00005098"/>
    </source>
</evidence>
<sequence>MSQNQNTNNEFVNNVYLIINNIMYLGGNMKSSINAKLSLIGVAIDLGAGTPGVSLGPSAIRYAGAIDKLTGLGYEVKDEGDIMANKPISPKTDGIKLNNLDEVVRVNTELCSKVAEVMQEGRFPLVMGGDHSIAIGTIAGVLQHKKNLGVIWFDAHGDINTEETSPSGNIHGMPVAVSMGYGHERLTGIGGKDKKLQTDKFVFIGSRDLDAGERKVLKDLGVTVFTMHEIDRLGMTEVIERAIKIAGDGTDGIHVSFDMDSMDPIYAPGTGTRVPGGLTYRESHLALEMIALSEKLVSAEFVEVNPIIDNNNQTAKAAVALMGSLLGEWLI</sequence>
<dbReference type="InterPro" id="IPR006035">
    <property type="entry name" value="Ureohydrolase"/>
</dbReference>
<keyword evidence="6" id="KW-0479">Metal-binding</keyword>
<evidence type="ECO:0000256" key="9">
    <source>
        <dbReference type="ARBA" id="ARBA00047391"/>
    </source>
</evidence>
<evidence type="ECO:0000256" key="1">
    <source>
        <dbReference type="ARBA" id="ARBA00001936"/>
    </source>
</evidence>
<organism evidence="10">
    <name type="scientific">bioreactor metagenome</name>
    <dbReference type="NCBI Taxonomy" id="1076179"/>
    <lineage>
        <taxon>unclassified sequences</taxon>
        <taxon>metagenomes</taxon>
        <taxon>ecological metagenomes</taxon>
    </lineage>
</organism>
<dbReference type="EC" id="3.5.3.1" evidence="3"/>
<comment type="pathway">
    <text evidence="2">Nitrogen metabolism; urea cycle; L-ornithine and urea from L-arginine: step 1/1.</text>
</comment>
<evidence type="ECO:0000256" key="3">
    <source>
        <dbReference type="ARBA" id="ARBA00012168"/>
    </source>
</evidence>